<dbReference type="GO" id="GO:0016887">
    <property type="term" value="F:ATP hydrolysis activity"/>
    <property type="evidence" value="ECO:0007669"/>
    <property type="project" value="RHEA"/>
</dbReference>
<evidence type="ECO:0000256" key="8">
    <source>
        <dbReference type="ARBA" id="ARBA00034617"/>
    </source>
</evidence>
<evidence type="ECO:0000256" key="4">
    <source>
        <dbReference type="ARBA" id="ARBA00022806"/>
    </source>
</evidence>
<dbReference type="EC" id="5.6.2.4" evidence="9"/>
<dbReference type="InterPro" id="IPR014017">
    <property type="entry name" value="DNA_helicase_UvrD-like_C"/>
</dbReference>
<dbReference type="EMBL" id="CP032416">
    <property type="protein sequence ID" value="AYD40439.1"/>
    <property type="molecule type" value="Genomic_DNA"/>
</dbReference>
<dbReference type="CDD" id="cd17932">
    <property type="entry name" value="DEXQc_UvrD"/>
    <property type="match status" value="1"/>
</dbReference>
<dbReference type="InterPro" id="IPR013986">
    <property type="entry name" value="DExx_box_DNA_helicase_dom_sf"/>
</dbReference>
<dbReference type="PANTHER" id="PTHR11070">
    <property type="entry name" value="UVRD / RECB / PCRA DNA HELICASE FAMILY MEMBER"/>
    <property type="match status" value="1"/>
</dbReference>
<dbReference type="GO" id="GO:0043138">
    <property type="term" value="F:3'-5' DNA helicase activity"/>
    <property type="evidence" value="ECO:0007669"/>
    <property type="project" value="UniProtKB-EC"/>
</dbReference>
<dbReference type="KEGG" id="cfer:D4Z93_07840"/>
<accession>A0A386H3Y7</accession>
<dbReference type="PROSITE" id="PS51217">
    <property type="entry name" value="UVRD_HELICASE_CTER"/>
    <property type="match status" value="1"/>
</dbReference>
<keyword evidence="15" id="KW-1185">Reference proteome</keyword>
<sequence>MSYEELQKSFCSIRDKIIEKWYIHLDSMQMKAVLNGDKSCLIVACPGAGKTTVIINRIDYLCTFGPVYNTNYVPRILEEDDIKLMKRFLNLNDIKNKVINNKRFCDLITNFSVNPDNIIVITFTRAAALHMKERYLKISHTKKAPFFGTFHGLFYKIVNRHVEKVNIISSSKTYKLINEILLSYMDSISEEKIKEVINDISVLKNSEVNIDNFDSKIDKDIFKECFISYENYKTHNKLMDFDDLQIKVKKLFSNNVRILNGYRKLFKYMLVDEFQDCDSIQIDLLSMIGIKSSIFAVGDEDQCIYGFRGARPDCMVDFEKYFIDGKKVFLQKNYRSNKNIVDISKCLIKNNIKRNKKPIKASKNTLGNINFYYLYKEKIQSESICTNIEKLVKDDSYAYNDCAVLYRTNIESRSLIDTFMKRGIPFRILDKGYNFFDHFICRDLIAYLKLSLDNTDRQSFTSIINRPFRYVSKVNIDRLRRYRFKENCFDILKEQEDMPVFQIKNLGKLEKKIKKLNKMFLSDAVEFILKDLGYNDYIIKYCERLKIDMDDLNSIIDMFKDAVSDFNAITTFLVHVEEVRDILKNKANDKDGIILSTIHGVKGMEFKNVFIINCNEGFIPHANNTNLEEERRLFYVGMTRAIDNLSLYSTQIVRGKIQEISRFIDECNLKPDTKLKCDKGSKVTHKTFGSGIITNVEDKYVTILFGDGLERKFNSDVLKNSELLDIVS</sequence>
<evidence type="ECO:0000256" key="2">
    <source>
        <dbReference type="ARBA" id="ARBA00022741"/>
    </source>
</evidence>
<dbReference type="InterPro" id="IPR000212">
    <property type="entry name" value="DNA_helicase_UvrD/REP"/>
</dbReference>
<dbReference type="Proteomes" id="UP000266301">
    <property type="component" value="Chromosome"/>
</dbReference>
<proteinExistence type="inferred from homology"/>
<comment type="catalytic activity">
    <reaction evidence="10">
        <text>ATP + H2O = ADP + phosphate + H(+)</text>
        <dbReference type="Rhea" id="RHEA:13065"/>
        <dbReference type="ChEBI" id="CHEBI:15377"/>
        <dbReference type="ChEBI" id="CHEBI:15378"/>
        <dbReference type="ChEBI" id="CHEBI:30616"/>
        <dbReference type="ChEBI" id="CHEBI:43474"/>
        <dbReference type="ChEBI" id="CHEBI:456216"/>
        <dbReference type="EC" id="5.6.2.4"/>
    </reaction>
</comment>
<dbReference type="OrthoDB" id="9810135at2"/>
<comment type="catalytic activity">
    <reaction evidence="8">
        <text>Couples ATP hydrolysis with the unwinding of duplex DNA by translocating in the 3'-5' direction.</text>
        <dbReference type="EC" id="5.6.2.4"/>
    </reaction>
</comment>
<dbReference type="GO" id="GO:0005524">
    <property type="term" value="F:ATP binding"/>
    <property type="evidence" value="ECO:0007669"/>
    <property type="project" value="UniProtKB-UniRule"/>
</dbReference>
<gene>
    <name evidence="14" type="ORF">D4Z93_07840</name>
</gene>
<dbReference type="SUPFAM" id="SSF52540">
    <property type="entry name" value="P-loop containing nucleoside triphosphate hydrolases"/>
    <property type="match status" value="1"/>
</dbReference>
<keyword evidence="3 11" id="KW-0378">Hydrolase</keyword>
<feature type="domain" description="UvrD-like helicase ATP-binding" evidence="12">
    <location>
        <begin position="23"/>
        <end position="337"/>
    </location>
</feature>
<dbReference type="Gene3D" id="1.10.486.10">
    <property type="entry name" value="PCRA, domain 4"/>
    <property type="match status" value="1"/>
</dbReference>
<evidence type="ECO:0000259" key="13">
    <source>
        <dbReference type="PROSITE" id="PS51217"/>
    </source>
</evidence>
<dbReference type="GO" id="GO:0033202">
    <property type="term" value="C:DNA helicase complex"/>
    <property type="evidence" value="ECO:0007669"/>
    <property type="project" value="TreeGrafter"/>
</dbReference>
<evidence type="ECO:0000259" key="12">
    <source>
        <dbReference type="PROSITE" id="PS51198"/>
    </source>
</evidence>
<keyword evidence="4 11" id="KW-0347">Helicase</keyword>
<comment type="similarity">
    <text evidence="1">Belongs to the helicase family. UvrD subfamily.</text>
</comment>
<evidence type="ECO:0000256" key="6">
    <source>
        <dbReference type="ARBA" id="ARBA00023125"/>
    </source>
</evidence>
<feature type="domain" description="UvrD-like helicase C-terminal" evidence="13">
    <location>
        <begin position="338"/>
        <end position="603"/>
    </location>
</feature>
<evidence type="ECO:0000256" key="10">
    <source>
        <dbReference type="ARBA" id="ARBA00048988"/>
    </source>
</evidence>
<keyword evidence="2 11" id="KW-0547">Nucleotide-binding</keyword>
<dbReference type="GO" id="GO:0003677">
    <property type="term" value="F:DNA binding"/>
    <property type="evidence" value="ECO:0007669"/>
    <property type="project" value="UniProtKB-KW"/>
</dbReference>
<dbReference type="PROSITE" id="PS51198">
    <property type="entry name" value="UVRD_HELICASE_ATP_BIND"/>
    <property type="match status" value="1"/>
</dbReference>
<evidence type="ECO:0000256" key="7">
    <source>
        <dbReference type="ARBA" id="ARBA00023235"/>
    </source>
</evidence>
<evidence type="ECO:0000256" key="11">
    <source>
        <dbReference type="PROSITE-ProRule" id="PRU00560"/>
    </source>
</evidence>
<dbReference type="PANTHER" id="PTHR11070:SF2">
    <property type="entry name" value="ATP-DEPENDENT DNA HELICASE SRS2"/>
    <property type="match status" value="1"/>
</dbReference>
<dbReference type="AlphaFoldDB" id="A0A386H3Y7"/>
<organism evidence="14 15">
    <name type="scientific">Clostridium fermenticellae</name>
    <dbReference type="NCBI Taxonomy" id="2068654"/>
    <lineage>
        <taxon>Bacteria</taxon>
        <taxon>Bacillati</taxon>
        <taxon>Bacillota</taxon>
        <taxon>Clostridia</taxon>
        <taxon>Eubacteriales</taxon>
        <taxon>Clostridiaceae</taxon>
        <taxon>Clostridium</taxon>
    </lineage>
</organism>
<dbReference type="Gene3D" id="3.40.50.300">
    <property type="entry name" value="P-loop containing nucleotide triphosphate hydrolases"/>
    <property type="match status" value="3"/>
</dbReference>
<dbReference type="Pfam" id="PF13361">
    <property type="entry name" value="UvrD_C"/>
    <property type="match status" value="1"/>
</dbReference>
<keyword evidence="7" id="KW-0413">Isomerase</keyword>
<evidence type="ECO:0000256" key="9">
    <source>
        <dbReference type="ARBA" id="ARBA00034808"/>
    </source>
</evidence>
<dbReference type="GO" id="GO:0000725">
    <property type="term" value="P:recombinational repair"/>
    <property type="evidence" value="ECO:0007669"/>
    <property type="project" value="TreeGrafter"/>
</dbReference>
<dbReference type="GO" id="GO:0005829">
    <property type="term" value="C:cytosol"/>
    <property type="evidence" value="ECO:0007669"/>
    <property type="project" value="TreeGrafter"/>
</dbReference>
<name>A0A386H3Y7_9CLOT</name>
<evidence type="ECO:0000256" key="3">
    <source>
        <dbReference type="ARBA" id="ARBA00022801"/>
    </source>
</evidence>
<feature type="binding site" evidence="11">
    <location>
        <begin position="44"/>
        <end position="51"/>
    </location>
    <ligand>
        <name>ATP</name>
        <dbReference type="ChEBI" id="CHEBI:30616"/>
    </ligand>
</feature>
<dbReference type="InterPro" id="IPR014016">
    <property type="entry name" value="UvrD-like_ATP-bd"/>
</dbReference>
<protein>
    <recommendedName>
        <fullName evidence="9">DNA 3'-5' helicase</fullName>
        <ecNumber evidence="9">5.6.2.4</ecNumber>
    </recommendedName>
</protein>
<evidence type="ECO:0000256" key="1">
    <source>
        <dbReference type="ARBA" id="ARBA00009922"/>
    </source>
</evidence>
<evidence type="ECO:0000313" key="15">
    <source>
        <dbReference type="Proteomes" id="UP000266301"/>
    </source>
</evidence>
<dbReference type="Gene3D" id="1.10.10.160">
    <property type="match status" value="1"/>
</dbReference>
<reference evidence="14 15" key="1">
    <citation type="journal article" date="2019" name="Int. J. Syst. Evol. Microbiol.">
        <title>Clostridium fermenticellae sp. nov., isolated from the mud in a fermentation cellar for the production of the Chinese liquor, baijiu.</title>
        <authorList>
            <person name="Xu P.X."/>
            <person name="Chai L.J."/>
            <person name="Qiu T."/>
            <person name="Zhang X.J."/>
            <person name="Lu Z.M."/>
            <person name="Xiao C."/>
            <person name="Wang S.T."/>
            <person name="Shen C.H."/>
            <person name="Shi J.S."/>
            <person name="Xu Z.H."/>
        </authorList>
    </citation>
    <scope>NUCLEOTIDE SEQUENCE [LARGE SCALE GENOMIC DNA]</scope>
    <source>
        <strain evidence="14 15">JN500901</strain>
    </source>
</reference>
<evidence type="ECO:0000313" key="14">
    <source>
        <dbReference type="EMBL" id="AYD40439.1"/>
    </source>
</evidence>
<keyword evidence="5 11" id="KW-0067">ATP-binding</keyword>
<evidence type="ECO:0000256" key="5">
    <source>
        <dbReference type="ARBA" id="ARBA00022840"/>
    </source>
</evidence>
<dbReference type="RefSeq" id="WP_119972181.1">
    <property type="nucleotide sequence ID" value="NZ_CP032416.1"/>
</dbReference>
<dbReference type="InterPro" id="IPR027417">
    <property type="entry name" value="P-loop_NTPase"/>
</dbReference>
<keyword evidence="6" id="KW-0238">DNA-binding</keyword>
<dbReference type="Pfam" id="PF00580">
    <property type="entry name" value="UvrD-helicase"/>
    <property type="match status" value="2"/>
</dbReference>